<dbReference type="STRING" id="139420.A0A371DU09"/>
<reference evidence="1 2" key="1">
    <citation type="journal article" date="2018" name="Biotechnol. Biofuels">
        <title>Integrative visual omics of the white-rot fungus Polyporus brumalis exposes the biotechnological potential of its oxidative enzymes for delignifying raw plant biomass.</title>
        <authorList>
            <person name="Miyauchi S."/>
            <person name="Rancon A."/>
            <person name="Drula E."/>
            <person name="Hage H."/>
            <person name="Chaduli D."/>
            <person name="Favel A."/>
            <person name="Grisel S."/>
            <person name="Henrissat B."/>
            <person name="Herpoel-Gimbert I."/>
            <person name="Ruiz-Duenas F.J."/>
            <person name="Chevret D."/>
            <person name="Hainaut M."/>
            <person name="Lin J."/>
            <person name="Wang M."/>
            <person name="Pangilinan J."/>
            <person name="Lipzen A."/>
            <person name="Lesage-Meessen L."/>
            <person name="Navarro D."/>
            <person name="Riley R."/>
            <person name="Grigoriev I.V."/>
            <person name="Zhou S."/>
            <person name="Raouche S."/>
            <person name="Rosso M.N."/>
        </authorList>
    </citation>
    <scope>NUCLEOTIDE SEQUENCE [LARGE SCALE GENOMIC DNA]</scope>
    <source>
        <strain evidence="1 2">BRFM 1820</strain>
    </source>
</reference>
<name>A0A371DU09_9APHY</name>
<keyword evidence="2" id="KW-1185">Reference proteome</keyword>
<accession>A0A371DU09</accession>
<protein>
    <submittedName>
        <fullName evidence="1">Uncharacterized protein</fullName>
    </submittedName>
</protein>
<dbReference type="AlphaFoldDB" id="A0A371DU09"/>
<dbReference type="Proteomes" id="UP000256964">
    <property type="component" value="Unassembled WGS sequence"/>
</dbReference>
<dbReference type="OrthoDB" id="3233180at2759"/>
<dbReference type="EMBL" id="KZ857381">
    <property type="protein sequence ID" value="RDX56001.1"/>
    <property type="molecule type" value="Genomic_DNA"/>
</dbReference>
<evidence type="ECO:0000313" key="1">
    <source>
        <dbReference type="EMBL" id="RDX56001.1"/>
    </source>
</evidence>
<proteinExistence type="predicted"/>
<evidence type="ECO:0000313" key="2">
    <source>
        <dbReference type="Proteomes" id="UP000256964"/>
    </source>
</evidence>
<gene>
    <name evidence="1" type="ORF">OH76DRAFT_587645</name>
</gene>
<sequence length="740" mass="81275">MSQCSSQTESEPEDSLLGWDTVDFQEMSAEIGRIGRGSSPGQDGIVQLTDALAILSSMDICAVANDEGLHETVRSISSTILLHLDRLVGQSDDDSGEERRLVLLALLDPDFLSLLFAFRTLFRAIAASSTDDRNASVIVCWADIIIVKLGQAITIIAGSYFDISSSDQVYPESVLVQREDDMLRAAVQLPEKWSDIVHAVTSDYVSPAAYRLCLCLLFGTFVMAPQLSDQSIVIERAERNALLRALQARLKRIVTKRNQGIANTLVDAGEQERIALAIFVSLYAIAESDGDRGPESPGRPQTQAALLEMIQAILRPEPSLSPQSLITPPADANTAIAILVRWGCTLPWAWRTWEDVRLHNSEVTEHLTAAWLHNLDIHSNEVFIAHAVEYWDADLVTALQVEPRAALSMMLRLLFCTLCAVKDATPGHLSDPVLNVLLKICWSTRYLLQIVEVDNASSTALLGIICNLFVLLSDGRLELGIKDLIIEIMSMSTATGLRGAVMVISDPKSEFTSNLDRRLNLISRYVLGCAYKACELIHDDRLYSDGGCCGTVTFADLRTVKQAIQLLTLMWTSGTSPRSVPQSAQRFLAALVNWLGDLKSDSEAWRVLGDAFIGIVAILEQRRADPTFAAIDRCWDELAVWRLAREADPNELPLASSFALYVGTMAHLRHTDDLFCAEAWDYFRDVLLLILTSDYEGPDEPLALLIAPSICTALIALLGNAQGASCTYFPLFSATADDVA</sequence>
<organism evidence="1 2">
    <name type="scientific">Lentinus brumalis</name>
    <dbReference type="NCBI Taxonomy" id="2498619"/>
    <lineage>
        <taxon>Eukaryota</taxon>
        <taxon>Fungi</taxon>
        <taxon>Dikarya</taxon>
        <taxon>Basidiomycota</taxon>
        <taxon>Agaricomycotina</taxon>
        <taxon>Agaricomycetes</taxon>
        <taxon>Polyporales</taxon>
        <taxon>Polyporaceae</taxon>
        <taxon>Lentinus</taxon>
    </lineage>
</organism>